<dbReference type="Proteomes" id="UP001497472">
    <property type="component" value="Unassembled WGS sequence"/>
</dbReference>
<dbReference type="PROSITE" id="PS00375">
    <property type="entry name" value="UDPGT"/>
    <property type="match status" value="1"/>
</dbReference>
<dbReference type="GO" id="GO:0008194">
    <property type="term" value="F:UDP-glycosyltransferase activity"/>
    <property type="evidence" value="ECO:0007669"/>
    <property type="project" value="InterPro"/>
</dbReference>
<dbReference type="PANTHER" id="PTHR48043:SF159">
    <property type="entry name" value="EG:EG0003.4 PROTEIN-RELATED"/>
    <property type="match status" value="1"/>
</dbReference>
<evidence type="ECO:0000256" key="3">
    <source>
        <dbReference type="ARBA" id="ARBA00022679"/>
    </source>
</evidence>
<dbReference type="PANTHER" id="PTHR48043">
    <property type="entry name" value="EG:EG0003.4 PROTEIN-RELATED"/>
    <property type="match status" value="1"/>
</dbReference>
<accession>A0AAV1JA43</accession>
<keyword evidence="2" id="KW-0328">Glycosyltransferase</keyword>
<dbReference type="FunFam" id="3.40.50.2000:FF:000050">
    <property type="entry name" value="UDP-glucuronosyltransferase"/>
    <property type="match status" value="2"/>
</dbReference>
<dbReference type="Pfam" id="PF00201">
    <property type="entry name" value="UDPGT"/>
    <property type="match status" value="2"/>
</dbReference>
<name>A0AAV1JA43_9NEOP</name>
<dbReference type="InterPro" id="IPR002213">
    <property type="entry name" value="UDP_glucos_trans"/>
</dbReference>
<proteinExistence type="inferred from homology"/>
<keyword evidence="4" id="KW-1133">Transmembrane helix</keyword>
<dbReference type="Gene3D" id="3.40.50.2000">
    <property type="entry name" value="Glycogen Phosphorylase B"/>
    <property type="match status" value="2"/>
</dbReference>
<dbReference type="SUPFAM" id="SSF53756">
    <property type="entry name" value="UDP-Glycosyltransferase/glycogen phosphorylase"/>
    <property type="match status" value="2"/>
</dbReference>
<feature type="transmembrane region" description="Helical" evidence="4">
    <location>
        <begin position="535"/>
        <end position="556"/>
    </location>
</feature>
<protein>
    <recommendedName>
        <fullName evidence="7">UDP-glycosyltransferases domain-containing protein</fullName>
    </recommendedName>
</protein>
<reference evidence="5 6" key="1">
    <citation type="submission" date="2023-11" db="EMBL/GenBank/DDBJ databases">
        <authorList>
            <person name="Okamura Y."/>
        </authorList>
    </citation>
    <scope>NUCLEOTIDE SEQUENCE [LARGE SCALE GENOMIC DNA]</scope>
</reference>
<feature type="transmembrane region" description="Helical" evidence="4">
    <location>
        <begin position="1018"/>
        <end position="1036"/>
    </location>
</feature>
<evidence type="ECO:0000256" key="2">
    <source>
        <dbReference type="ARBA" id="ARBA00022676"/>
    </source>
</evidence>
<keyword evidence="6" id="KW-1185">Reference proteome</keyword>
<dbReference type="InterPro" id="IPR035595">
    <property type="entry name" value="UDP_glycos_trans_CS"/>
</dbReference>
<organism evidence="5 6">
    <name type="scientific">Leptosia nina</name>
    <dbReference type="NCBI Taxonomy" id="320188"/>
    <lineage>
        <taxon>Eukaryota</taxon>
        <taxon>Metazoa</taxon>
        <taxon>Ecdysozoa</taxon>
        <taxon>Arthropoda</taxon>
        <taxon>Hexapoda</taxon>
        <taxon>Insecta</taxon>
        <taxon>Pterygota</taxon>
        <taxon>Neoptera</taxon>
        <taxon>Endopterygota</taxon>
        <taxon>Lepidoptera</taxon>
        <taxon>Glossata</taxon>
        <taxon>Ditrysia</taxon>
        <taxon>Papilionoidea</taxon>
        <taxon>Pieridae</taxon>
        <taxon>Pierinae</taxon>
        <taxon>Leptosia</taxon>
    </lineage>
</organism>
<evidence type="ECO:0000313" key="6">
    <source>
        <dbReference type="Proteomes" id="UP001497472"/>
    </source>
</evidence>
<comment type="caution">
    <text evidence="5">The sequence shown here is derived from an EMBL/GenBank/DDBJ whole genome shotgun (WGS) entry which is preliminary data.</text>
</comment>
<dbReference type="EMBL" id="CAVLEF010000007">
    <property type="protein sequence ID" value="CAK1545463.1"/>
    <property type="molecule type" value="Genomic_DNA"/>
</dbReference>
<keyword evidence="4" id="KW-0812">Transmembrane</keyword>
<dbReference type="AlphaFoldDB" id="A0AAV1JA43"/>
<gene>
    <name evidence="5" type="ORF">LNINA_LOCUS5113</name>
</gene>
<dbReference type="CDD" id="cd03784">
    <property type="entry name" value="GT1_Gtf-like"/>
    <property type="match status" value="2"/>
</dbReference>
<comment type="similarity">
    <text evidence="1">Belongs to the UDP-glycosyltransferase family.</text>
</comment>
<evidence type="ECO:0000313" key="5">
    <source>
        <dbReference type="EMBL" id="CAK1545463.1"/>
    </source>
</evidence>
<evidence type="ECO:0008006" key="7">
    <source>
        <dbReference type="Google" id="ProtNLM"/>
    </source>
</evidence>
<sequence>MSLSTLPTRNKNVVNVWINLKTMANKLLLLVLIVHAMPLNALRLLVFFPISAKSHSILGHGIVNHLLDAGHEVVHITSFPKDKPLPNLTEIDVSEVGERIKATLIKSEEYALKHLAEKRVDPIFLMGFSYTLHKQVLEEPIIREFLGDKKQKFDGVVVEWFFSNFVAGLAPLFQAPLIWVATTEAHWQVLEVIDEPSNPAYSIDLFSSNSLPLDFIQRIEELYTMVKRYILARYYITPKDEDAYNTLILPIAERRGEQMPEYEEAIYNASLLLLNSHPSYGTPFKLPQNAKYVGGYHVSTEVKPLPKDLQNLMDEARHGVIYFSMGSNLKSADMSESMKSSLLKMFAQLDETVIWKFETDLNDVPKNVHLVGWAPQESILAHPNLKFFITHGGQLSTTEAIHFGVPVIGIPVLGDQHANMNSVKSKGFGITVQLTEQYLVKDLYEAIKEIKSNPRYKEKARELSRIYHKRQQPPGKELVFWIEYVISTGGATHLRSPGLVLPLYKKLYLDVIVFTLLALYFLTRKIKTAMLNKTYLRWLILIAFVPSNALRLLVFFPLPSKSHSILGHGIVDNLLHAGHEVVHITAFPKKQEYRHTNRLKEIDVSVIGQRLKDLRLNDNGYTIRELIINKIDPIFIMSFVNEAHKAVLETEDVKELFEDPKEQFDGVIVEWCYSNYVAGIASLFQSPLIWFTTTDAYWQILELIDEVPNPALHVDMYSLNSPPLNFYQRIEELFGIVKRYILASYYVTPTEKSMYESLFSAFASKRGVHFPPYEEAIYNGSFLLINSHPSIGFPRKLPQNAKHVAGFHISSDVPALPENLQKVMDSAEHGVIYFSMGSNLRSEDMSERMKSSLMILFAKLNETVIWKFETDLDKIPKNVHLVKWAPQESILAHPNLKLFITHGGQLSTIEAIHFGVPIIGIPVMGDQLMNMNIVSQKGFGMTVDLSEDTLTTSLFSAIKEMSVTPRYKIKAKELSVIFHNRQQTPGEELVYWIEYVINTGGAPHLRSPALSLPLYKKMYLDLIALILTLLFLLVKIKNGVKCVIRVKKISRKKLN</sequence>
<evidence type="ECO:0000256" key="1">
    <source>
        <dbReference type="ARBA" id="ARBA00009995"/>
    </source>
</evidence>
<keyword evidence="3" id="KW-0808">Transferase</keyword>
<keyword evidence="4" id="KW-0472">Membrane</keyword>
<dbReference type="InterPro" id="IPR050271">
    <property type="entry name" value="UDP-glycosyltransferase"/>
</dbReference>
<feature type="transmembrane region" description="Helical" evidence="4">
    <location>
        <begin position="507"/>
        <end position="523"/>
    </location>
</feature>
<evidence type="ECO:0000256" key="4">
    <source>
        <dbReference type="SAM" id="Phobius"/>
    </source>
</evidence>